<keyword evidence="2" id="KW-1185">Reference proteome</keyword>
<name>A0A284SA53_ARMOS</name>
<reference evidence="2" key="1">
    <citation type="journal article" date="2017" name="Nat. Ecol. Evol.">
        <title>Genome expansion and lineage-specific genetic innovations in the forest pathogenic fungi Armillaria.</title>
        <authorList>
            <person name="Sipos G."/>
            <person name="Prasanna A.N."/>
            <person name="Walter M.C."/>
            <person name="O'Connor E."/>
            <person name="Balint B."/>
            <person name="Krizsan K."/>
            <person name="Kiss B."/>
            <person name="Hess J."/>
            <person name="Varga T."/>
            <person name="Slot J."/>
            <person name="Riley R."/>
            <person name="Boka B."/>
            <person name="Rigling D."/>
            <person name="Barry K."/>
            <person name="Lee J."/>
            <person name="Mihaltcheva S."/>
            <person name="LaButti K."/>
            <person name="Lipzen A."/>
            <person name="Waldron R."/>
            <person name="Moloney N.M."/>
            <person name="Sperisen C."/>
            <person name="Kredics L."/>
            <person name="Vagvoelgyi C."/>
            <person name="Patrignani A."/>
            <person name="Fitzpatrick D."/>
            <person name="Nagy I."/>
            <person name="Doyle S."/>
            <person name="Anderson J.B."/>
            <person name="Grigoriev I.V."/>
            <person name="Gueldener U."/>
            <person name="Muensterkoetter M."/>
            <person name="Nagy L.G."/>
        </authorList>
    </citation>
    <scope>NUCLEOTIDE SEQUENCE [LARGE SCALE GENOMIC DNA]</scope>
    <source>
        <strain evidence="2">C18/9</strain>
    </source>
</reference>
<accession>A0A284SA53</accession>
<dbReference type="AlphaFoldDB" id="A0A284SA53"/>
<proteinExistence type="predicted"/>
<gene>
    <name evidence="1" type="ORF">ARMOST_21465</name>
</gene>
<evidence type="ECO:0000313" key="1">
    <source>
        <dbReference type="EMBL" id="SJL17898.1"/>
    </source>
</evidence>
<dbReference type="Proteomes" id="UP000219338">
    <property type="component" value="Unassembled WGS sequence"/>
</dbReference>
<sequence>MVQKPHGQLEEMNTDVHPYATCQFEPGKIADTSTLAELPHPEPSSLMECCFLTRYCIRCPSREFFMAPLPRLPVTMRLLYCFFIRPAPSAPDKALLD</sequence>
<evidence type="ECO:0000313" key="2">
    <source>
        <dbReference type="Proteomes" id="UP000219338"/>
    </source>
</evidence>
<organism evidence="1 2">
    <name type="scientific">Armillaria ostoyae</name>
    <name type="common">Armillaria root rot fungus</name>
    <dbReference type="NCBI Taxonomy" id="47428"/>
    <lineage>
        <taxon>Eukaryota</taxon>
        <taxon>Fungi</taxon>
        <taxon>Dikarya</taxon>
        <taxon>Basidiomycota</taxon>
        <taxon>Agaricomycotina</taxon>
        <taxon>Agaricomycetes</taxon>
        <taxon>Agaricomycetidae</taxon>
        <taxon>Agaricales</taxon>
        <taxon>Marasmiineae</taxon>
        <taxon>Physalacriaceae</taxon>
        <taxon>Armillaria</taxon>
    </lineage>
</organism>
<dbReference type="EMBL" id="FUEG01000050">
    <property type="protein sequence ID" value="SJL17898.1"/>
    <property type="molecule type" value="Genomic_DNA"/>
</dbReference>
<dbReference type="OrthoDB" id="10650992at2759"/>
<protein>
    <submittedName>
        <fullName evidence="1">Uncharacterized protein</fullName>
    </submittedName>
</protein>